<organism evidence="1 2">
    <name type="scientific">Thioclava electrotropha</name>
    <dbReference type="NCBI Taxonomy" id="1549850"/>
    <lineage>
        <taxon>Bacteria</taxon>
        <taxon>Pseudomonadati</taxon>
        <taxon>Pseudomonadota</taxon>
        <taxon>Alphaproteobacteria</taxon>
        <taxon>Rhodobacterales</taxon>
        <taxon>Paracoccaceae</taxon>
        <taxon>Thioclava</taxon>
    </lineage>
</organism>
<protein>
    <submittedName>
        <fullName evidence="1">Uncharacterized protein</fullName>
    </submittedName>
</protein>
<accession>A0ABX6YSZ8</accession>
<proteinExistence type="predicted"/>
<keyword evidence="2" id="KW-1185">Reference proteome</keyword>
<sequence>MFQKPSLIDTVNTMAREAIDALDALPADALRGAERDRDYCERLVIKGDVLVEDFREVGAKILRHLARIEPEERFARELDSAMRRLRDAINGSYRVSLGLGAERATSFQRAA</sequence>
<gene>
    <name evidence="1" type="ORF">AKL02_006865</name>
</gene>
<evidence type="ECO:0000313" key="1">
    <source>
        <dbReference type="EMBL" id="QPZ90647.1"/>
    </source>
</evidence>
<reference evidence="1 2" key="1">
    <citation type="submission" date="2020-05" db="EMBL/GenBank/DDBJ databases">
        <title>Thioclava electrotropha strain Elox9 finished genome.</title>
        <authorList>
            <person name="Rowe A.R."/>
            <person name="Wilbanks E.G."/>
        </authorList>
    </citation>
    <scope>NUCLEOTIDE SEQUENCE [LARGE SCALE GENOMIC DNA]</scope>
    <source>
        <strain evidence="1 2">Elox9</strain>
    </source>
</reference>
<dbReference type="EMBL" id="CP053562">
    <property type="protein sequence ID" value="QPZ90647.1"/>
    <property type="molecule type" value="Genomic_DNA"/>
</dbReference>
<evidence type="ECO:0000313" key="2">
    <source>
        <dbReference type="Proteomes" id="UP000192422"/>
    </source>
</evidence>
<dbReference type="RefSeq" id="WP_083074980.1">
    <property type="nucleotide sequence ID" value="NZ_CP053562.1"/>
</dbReference>
<name>A0ABX6YSZ8_9RHOB</name>
<dbReference type="Proteomes" id="UP000192422">
    <property type="component" value="Chromosome"/>
</dbReference>